<protein>
    <submittedName>
        <fullName evidence="1">Uncharacterized protein</fullName>
    </submittedName>
</protein>
<dbReference type="AlphaFoldDB" id="A0A0D3G4E6"/>
<dbReference type="EnsemblPlants" id="OBART05G06910.1">
    <property type="protein sequence ID" value="OBART05G06910.1"/>
    <property type="gene ID" value="OBART05G06910"/>
</dbReference>
<organism evidence="1">
    <name type="scientific">Oryza barthii</name>
    <dbReference type="NCBI Taxonomy" id="65489"/>
    <lineage>
        <taxon>Eukaryota</taxon>
        <taxon>Viridiplantae</taxon>
        <taxon>Streptophyta</taxon>
        <taxon>Embryophyta</taxon>
        <taxon>Tracheophyta</taxon>
        <taxon>Spermatophyta</taxon>
        <taxon>Magnoliopsida</taxon>
        <taxon>Liliopsida</taxon>
        <taxon>Poales</taxon>
        <taxon>Poaceae</taxon>
        <taxon>BOP clade</taxon>
        <taxon>Oryzoideae</taxon>
        <taxon>Oryzeae</taxon>
        <taxon>Oryzinae</taxon>
        <taxon>Oryza</taxon>
    </lineage>
</organism>
<evidence type="ECO:0000313" key="2">
    <source>
        <dbReference type="Proteomes" id="UP000026960"/>
    </source>
</evidence>
<dbReference type="Proteomes" id="UP000026960">
    <property type="component" value="Chromosome 5"/>
</dbReference>
<accession>A0A0D3G4E6</accession>
<dbReference type="HOGENOM" id="CLU_2678304_0_0_1"/>
<sequence length="84" mass="9335">MPNGIVETGIRARLRIAAVVARTRLLVNWLFIAGLYHGREFYPTADIKDIDSSNDEDKSDDVAAREDMKLAIITTVGGINYINI</sequence>
<proteinExistence type="predicted"/>
<reference evidence="1" key="2">
    <citation type="submission" date="2015-03" db="UniProtKB">
        <authorList>
            <consortium name="EnsemblPlants"/>
        </authorList>
    </citation>
    <scope>IDENTIFICATION</scope>
</reference>
<name>A0A0D3G4E6_9ORYZ</name>
<dbReference type="PaxDb" id="65489-OBART05G06910.1"/>
<evidence type="ECO:0000313" key="1">
    <source>
        <dbReference type="EnsemblPlants" id="OBART05G06910.1"/>
    </source>
</evidence>
<reference evidence="1" key="1">
    <citation type="journal article" date="2009" name="Rice">
        <title>De Novo Next Generation Sequencing of Plant Genomes.</title>
        <authorList>
            <person name="Rounsley S."/>
            <person name="Marri P.R."/>
            <person name="Yu Y."/>
            <person name="He R."/>
            <person name="Sisneros N."/>
            <person name="Goicoechea J.L."/>
            <person name="Lee S.J."/>
            <person name="Angelova A."/>
            <person name="Kudrna D."/>
            <person name="Luo M."/>
            <person name="Affourtit J."/>
            <person name="Desany B."/>
            <person name="Knight J."/>
            <person name="Niazi F."/>
            <person name="Egholm M."/>
            <person name="Wing R.A."/>
        </authorList>
    </citation>
    <scope>NUCLEOTIDE SEQUENCE [LARGE SCALE GENOMIC DNA]</scope>
    <source>
        <strain evidence="1">cv. IRGC 105608</strain>
    </source>
</reference>
<dbReference type="Gramene" id="OBART05G06910.1">
    <property type="protein sequence ID" value="OBART05G06910.1"/>
    <property type="gene ID" value="OBART05G06910"/>
</dbReference>
<keyword evidence="2" id="KW-1185">Reference proteome</keyword>